<dbReference type="PATRIC" id="fig|1184267.3.peg.1610"/>
<accession>M4V8S4</accession>
<dbReference type="STRING" id="1184267.A11Q_1591"/>
<evidence type="ECO:0000313" key="3">
    <source>
        <dbReference type="Proteomes" id="UP000012040"/>
    </source>
</evidence>
<name>M4V8S4_9BACT</name>
<dbReference type="KEGG" id="bex:A11Q_1591"/>
<feature type="signal peptide" evidence="1">
    <location>
        <begin position="1"/>
        <end position="21"/>
    </location>
</feature>
<protein>
    <submittedName>
        <fullName evidence="2">Uncharacterized protein</fullName>
    </submittedName>
</protein>
<gene>
    <name evidence="2" type="ORF">A11Q_1591</name>
</gene>
<sequence>MKTYNFLAVFVLGLSPFHVLAQEPLNQQAIVAEAQQSLVDPQKRQEALNTPEARSADRQVEITALGDNSKKQEMYSLAAALLPWLAQQAAGDPNKMAEIMQKFQSDPQSFFNSIPEEQRNKIRALASEIEAQQKSNKAPVKASATP</sequence>
<dbReference type="eggNOG" id="ENOG502ZEUY">
    <property type="taxonomic scope" value="Bacteria"/>
</dbReference>
<dbReference type="RefSeq" id="WP_015470297.1">
    <property type="nucleotide sequence ID" value="NC_020813.1"/>
</dbReference>
<dbReference type="AlphaFoldDB" id="M4V8S4"/>
<proteinExistence type="predicted"/>
<keyword evidence="3" id="KW-1185">Reference proteome</keyword>
<keyword evidence="1" id="KW-0732">Signal</keyword>
<dbReference type="EMBL" id="CP003537">
    <property type="protein sequence ID" value="AGH95807.1"/>
    <property type="molecule type" value="Genomic_DNA"/>
</dbReference>
<evidence type="ECO:0000256" key="1">
    <source>
        <dbReference type="SAM" id="SignalP"/>
    </source>
</evidence>
<dbReference type="Proteomes" id="UP000012040">
    <property type="component" value="Chromosome"/>
</dbReference>
<dbReference type="HOGENOM" id="CLU_1873028_0_0_7"/>
<feature type="chain" id="PRO_5004060051" evidence="1">
    <location>
        <begin position="22"/>
        <end position="146"/>
    </location>
</feature>
<evidence type="ECO:0000313" key="2">
    <source>
        <dbReference type="EMBL" id="AGH95807.1"/>
    </source>
</evidence>
<reference evidence="2 3" key="1">
    <citation type="journal article" date="2013" name="ISME J.">
        <title>By their genes ye shall know them: genomic signatures of predatory bacteria.</title>
        <authorList>
            <person name="Pasternak Z."/>
            <person name="Pietrokovski S."/>
            <person name="Rotem O."/>
            <person name="Gophna U."/>
            <person name="Lurie-Weinberger M.N."/>
            <person name="Jurkevitch E."/>
        </authorList>
    </citation>
    <scope>NUCLEOTIDE SEQUENCE [LARGE SCALE GENOMIC DNA]</scope>
    <source>
        <strain evidence="2 3">JSS</strain>
    </source>
</reference>
<organism evidence="2 3">
    <name type="scientific">Pseudobdellovibrio exovorus JSS</name>
    <dbReference type="NCBI Taxonomy" id="1184267"/>
    <lineage>
        <taxon>Bacteria</taxon>
        <taxon>Pseudomonadati</taxon>
        <taxon>Bdellovibrionota</taxon>
        <taxon>Bdellovibrionia</taxon>
        <taxon>Bdellovibrionales</taxon>
        <taxon>Pseudobdellovibrionaceae</taxon>
        <taxon>Pseudobdellovibrio</taxon>
    </lineage>
</organism>